<dbReference type="SUPFAM" id="SSF160897">
    <property type="entry name" value="Taf5 N-terminal domain-like"/>
    <property type="match status" value="1"/>
</dbReference>
<dbReference type="GO" id="GO:0005669">
    <property type="term" value="C:transcription factor TFIID complex"/>
    <property type="evidence" value="ECO:0000318"/>
    <property type="project" value="GO_Central"/>
</dbReference>
<accession>F4PBD3</accession>
<evidence type="ECO:0000256" key="5">
    <source>
        <dbReference type="ARBA" id="ARBA00023015"/>
    </source>
</evidence>
<dbReference type="HOGENOM" id="CLU_005884_2_1_1"/>
<evidence type="ECO:0000313" key="11">
    <source>
        <dbReference type="EMBL" id="EGF77425.1"/>
    </source>
</evidence>
<dbReference type="GO" id="GO:0006367">
    <property type="term" value="P:transcription initiation at RNA polymerase II promoter"/>
    <property type="evidence" value="ECO:0000318"/>
    <property type="project" value="GO_Central"/>
</dbReference>
<keyword evidence="7" id="KW-0539">Nucleus</keyword>
<dbReference type="PRINTS" id="PR00320">
    <property type="entry name" value="GPROTEINBRPT"/>
</dbReference>
<dbReference type="InterPro" id="IPR006594">
    <property type="entry name" value="LisH"/>
</dbReference>
<feature type="repeat" description="WD" evidence="8">
    <location>
        <begin position="343"/>
        <end position="384"/>
    </location>
</feature>
<sequence length="663" mass="74660">MADQDRSGSPPPGKDLQASGITAHTQVSDRLVAHYLNQRGFRQAEASLRSEAKIKGVQDLPTDVKVDEVSIPNFILFYNEAEANNPLAYEQSYTRLRKWIDDSIDVYKLELRVILFPIFVHAYLDLVEKDLPDQAKHFFETCRIDHLENHSPDILRLGGIQDAQHISESDFVQNFRQNKYGVKMSKYAFELLLCFLQDNKFMLLLRITNQYVSIQAVSDKSVHNVDDIDPDDGAGLIGQYISQLQSFNREPLLLGRLPPDVQFLGDVEKAIALQRVEDTDELKQQIDATLKATTEPDAPSRENVPLPPRRRFEIQEEMDALRDICKQVRCSPSALPSICCYTFHNGYGGINTLRASPSAEFLAAGFNDSFIKLWSPKEEEQSRRRHANRNSKAGTDPIRPSTNLIGHSGPVFGLDFNRSSQFLLSSSEDKTIRLWSTHTKTNLVVFKGHNYPVFDVCFGPYDVYFASASHDRTARLWSCDHLFPLRVFVGHLSDVDTVRFHPNSNYLLTGSADRTCRLWDVQKGSCVRIFSKHQGAVSAVAISPDGRTMASGGDDKTIRLWDLGSGRRIKSMHGHNSFISSLEFSQDGSLLASGGIDDSVRLWDVKRADTHEIKMDSQISDQPSDGARSDHIAAYPTKRTPVYSVQFTKRNVLMALGVFNSQL</sequence>
<keyword evidence="5" id="KW-0805">Transcription regulation</keyword>
<feature type="region of interest" description="Disordered" evidence="9">
    <location>
        <begin position="377"/>
        <end position="403"/>
    </location>
</feature>
<feature type="repeat" description="WD" evidence="8">
    <location>
        <begin position="572"/>
        <end position="613"/>
    </location>
</feature>
<dbReference type="SMART" id="SM00320">
    <property type="entry name" value="WD40"/>
    <property type="match status" value="6"/>
</dbReference>
<evidence type="ECO:0000256" key="2">
    <source>
        <dbReference type="ARBA" id="ARBA00009435"/>
    </source>
</evidence>
<dbReference type="InterPro" id="IPR001680">
    <property type="entry name" value="WD40_rpt"/>
</dbReference>
<keyword evidence="4" id="KW-0677">Repeat</keyword>
<dbReference type="PROSITE" id="PS50082">
    <property type="entry name" value="WD_REPEATS_2"/>
    <property type="match status" value="6"/>
</dbReference>
<dbReference type="GeneID" id="18240948"/>
<feature type="repeat" description="WD" evidence="8">
    <location>
        <begin position="446"/>
        <end position="478"/>
    </location>
</feature>
<dbReference type="PROSITE" id="PS00678">
    <property type="entry name" value="WD_REPEATS_1"/>
    <property type="match status" value="3"/>
</dbReference>
<dbReference type="GO" id="GO:0000124">
    <property type="term" value="C:SAGA complex"/>
    <property type="evidence" value="ECO:0000318"/>
    <property type="project" value="GO_Central"/>
</dbReference>
<evidence type="ECO:0000259" key="10">
    <source>
        <dbReference type="Pfam" id="PF04494"/>
    </source>
</evidence>
<dbReference type="FunCoup" id="F4PBD3">
    <property type="interactions" value="280"/>
</dbReference>
<feature type="repeat" description="WD" evidence="8">
    <location>
        <begin position="488"/>
        <end position="529"/>
    </location>
</feature>
<dbReference type="OMA" id="HNHPVWD"/>
<dbReference type="SUPFAM" id="SSF50978">
    <property type="entry name" value="WD40 repeat-like"/>
    <property type="match status" value="1"/>
</dbReference>
<keyword evidence="6" id="KW-0804">Transcription</keyword>
<dbReference type="CDD" id="cd08044">
    <property type="entry name" value="TAF5_NTD2"/>
    <property type="match status" value="1"/>
</dbReference>
<reference evidence="11 12" key="1">
    <citation type="submission" date="2009-12" db="EMBL/GenBank/DDBJ databases">
        <title>The draft genome of Batrachochytrium dendrobatidis.</title>
        <authorList>
            <consortium name="US DOE Joint Genome Institute (JGI-PGF)"/>
            <person name="Kuo A."/>
            <person name="Salamov A."/>
            <person name="Schmutz J."/>
            <person name="Lucas S."/>
            <person name="Pitluck S."/>
            <person name="Rosenblum E."/>
            <person name="Stajich J."/>
            <person name="Eisen M."/>
            <person name="Grigoriev I.V."/>
        </authorList>
    </citation>
    <scope>NUCLEOTIDE SEQUENCE [LARGE SCALE GENOMIC DNA]</scope>
    <source>
        <strain evidence="12">JAM81 / FGSC 10211</strain>
    </source>
</reference>
<feature type="domain" description="TFIID subunit TAF5 NTD2" evidence="10">
    <location>
        <begin position="84"/>
        <end position="212"/>
    </location>
</feature>
<evidence type="ECO:0000256" key="4">
    <source>
        <dbReference type="ARBA" id="ARBA00022737"/>
    </source>
</evidence>
<evidence type="ECO:0000256" key="3">
    <source>
        <dbReference type="ARBA" id="ARBA00022574"/>
    </source>
</evidence>
<dbReference type="InterPro" id="IPR019775">
    <property type="entry name" value="WD40_repeat_CS"/>
</dbReference>
<dbReference type="STRING" id="684364.F4PBD3"/>
<dbReference type="InterPro" id="IPR036322">
    <property type="entry name" value="WD40_repeat_dom_sf"/>
</dbReference>
<evidence type="ECO:0000256" key="9">
    <source>
        <dbReference type="SAM" id="MobiDB-lite"/>
    </source>
</evidence>
<dbReference type="CDD" id="cd00200">
    <property type="entry name" value="WD40"/>
    <property type="match status" value="1"/>
</dbReference>
<dbReference type="OrthoDB" id="10266330at2759"/>
<dbReference type="EMBL" id="GL882892">
    <property type="protein sequence ID" value="EGF77425.1"/>
    <property type="molecule type" value="Genomic_DNA"/>
</dbReference>
<dbReference type="Proteomes" id="UP000007241">
    <property type="component" value="Unassembled WGS sequence"/>
</dbReference>
<dbReference type="PROSITE" id="PS50294">
    <property type="entry name" value="WD_REPEATS_REGION"/>
    <property type="match status" value="5"/>
</dbReference>
<dbReference type="Pfam" id="PF04494">
    <property type="entry name" value="TFIID_NTD2"/>
    <property type="match status" value="1"/>
</dbReference>
<dbReference type="Pfam" id="PF00400">
    <property type="entry name" value="WD40"/>
    <property type="match status" value="6"/>
</dbReference>
<name>F4PBD3_BATDJ</name>
<organism evidence="11 12">
    <name type="scientific">Batrachochytrium dendrobatidis (strain JAM81 / FGSC 10211)</name>
    <name type="common">Frog chytrid fungus</name>
    <dbReference type="NCBI Taxonomy" id="684364"/>
    <lineage>
        <taxon>Eukaryota</taxon>
        <taxon>Fungi</taxon>
        <taxon>Fungi incertae sedis</taxon>
        <taxon>Chytridiomycota</taxon>
        <taxon>Chytridiomycota incertae sedis</taxon>
        <taxon>Chytridiomycetes</taxon>
        <taxon>Rhizophydiales</taxon>
        <taxon>Rhizophydiales incertae sedis</taxon>
        <taxon>Batrachochytrium</taxon>
    </lineage>
</organism>
<comment type="similarity">
    <text evidence="2">Belongs to the WD repeat TAF5 family.</text>
</comment>
<keyword evidence="3 8" id="KW-0853">WD repeat</keyword>
<evidence type="ECO:0000256" key="7">
    <source>
        <dbReference type="ARBA" id="ARBA00023242"/>
    </source>
</evidence>
<evidence type="ECO:0000313" key="12">
    <source>
        <dbReference type="Proteomes" id="UP000007241"/>
    </source>
</evidence>
<proteinExistence type="inferred from homology"/>
<feature type="repeat" description="WD" evidence="8">
    <location>
        <begin position="404"/>
        <end position="445"/>
    </location>
</feature>
<dbReference type="PANTHER" id="PTHR19879:SF1">
    <property type="entry name" value="CANNONBALL-RELATED"/>
    <property type="match status" value="1"/>
</dbReference>
<dbReference type="Gene3D" id="2.130.10.10">
    <property type="entry name" value="YVTN repeat-like/Quinoprotein amine dehydrogenase"/>
    <property type="match status" value="2"/>
</dbReference>
<dbReference type="PANTHER" id="PTHR19879">
    <property type="entry name" value="TRANSCRIPTION INITIATION FACTOR TFIID"/>
    <property type="match status" value="1"/>
</dbReference>
<evidence type="ECO:0000256" key="8">
    <source>
        <dbReference type="PROSITE-ProRule" id="PRU00221"/>
    </source>
</evidence>
<dbReference type="InterPro" id="IPR007582">
    <property type="entry name" value="TFIID_NTD2"/>
</dbReference>
<dbReference type="Gene3D" id="1.25.40.500">
    <property type="entry name" value="TFIID subunit TAF5, NTD2 domain"/>
    <property type="match status" value="1"/>
</dbReference>
<gene>
    <name evidence="11" type="ORF">BATDEDRAFT_36007</name>
</gene>
<protein>
    <recommendedName>
        <fullName evidence="10">TFIID subunit TAF5 NTD2 domain-containing protein</fullName>
    </recommendedName>
</protein>
<dbReference type="AlphaFoldDB" id="F4PBD3"/>
<dbReference type="InParanoid" id="F4PBD3"/>
<comment type="subcellular location">
    <subcellularLocation>
        <location evidence="1">Nucleus</location>
    </subcellularLocation>
</comment>
<dbReference type="PROSITE" id="PS50896">
    <property type="entry name" value="LISH"/>
    <property type="match status" value="1"/>
</dbReference>
<dbReference type="InterPro" id="IPR015943">
    <property type="entry name" value="WD40/YVTN_repeat-like_dom_sf"/>
</dbReference>
<dbReference type="InterPro" id="IPR037264">
    <property type="entry name" value="TFIID_NTD2_sf"/>
</dbReference>
<feature type="repeat" description="WD" evidence="8">
    <location>
        <begin position="530"/>
        <end position="571"/>
    </location>
</feature>
<dbReference type="RefSeq" id="XP_006681986.1">
    <property type="nucleotide sequence ID" value="XM_006681923.1"/>
</dbReference>
<feature type="region of interest" description="Disordered" evidence="9">
    <location>
        <begin position="1"/>
        <end position="20"/>
    </location>
</feature>
<evidence type="ECO:0000256" key="6">
    <source>
        <dbReference type="ARBA" id="ARBA00023163"/>
    </source>
</evidence>
<keyword evidence="12" id="KW-1185">Reference proteome</keyword>
<dbReference type="InterPro" id="IPR020472">
    <property type="entry name" value="WD40_PAC1"/>
</dbReference>
<evidence type="ECO:0000256" key="1">
    <source>
        <dbReference type="ARBA" id="ARBA00004123"/>
    </source>
</evidence>